<dbReference type="AlphaFoldDB" id="A0A2S4UDM1"/>
<evidence type="ECO:0000313" key="2">
    <source>
        <dbReference type="Proteomes" id="UP000238274"/>
    </source>
</evidence>
<dbReference type="EMBL" id="PKSM01000421">
    <property type="protein sequence ID" value="POV95359.1"/>
    <property type="molecule type" value="Genomic_DNA"/>
</dbReference>
<proteinExistence type="predicted"/>
<gene>
    <name evidence="1" type="ORF">PSHT_15699</name>
</gene>
<comment type="caution">
    <text evidence="1">The sequence shown here is derived from an EMBL/GenBank/DDBJ whole genome shotgun (WGS) entry which is preliminary data.</text>
</comment>
<sequence>MNTERLKISDLLQGYMEWAKEDSILKDNSYVFEWSNVKDSETYTKLVEGYAEQNLMALEEHFVHNQEHLEETDQTRMQENTCK</sequence>
<reference evidence="2" key="2">
    <citation type="journal article" date="2018" name="BMC Genomics">
        <title>Genomic insights into host adaptation between the wheat stripe rust pathogen (Puccinia striiformis f. sp. tritici) and the barley stripe rust pathogen (Puccinia striiformis f. sp. hordei).</title>
        <authorList>
            <person name="Xia C."/>
            <person name="Wang M."/>
            <person name="Yin C."/>
            <person name="Cornejo O.E."/>
            <person name="Hulbert S.H."/>
            <person name="Chen X."/>
        </authorList>
    </citation>
    <scope>NUCLEOTIDE SEQUENCE [LARGE SCALE GENOMIC DNA]</scope>
    <source>
        <strain evidence="2">93TX-2</strain>
    </source>
</reference>
<dbReference type="Proteomes" id="UP000238274">
    <property type="component" value="Unassembled WGS sequence"/>
</dbReference>
<protein>
    <submittedName>
        <fullName evidence="1">Uncharacterized protein</fullName>
    </submittedName>
</protein>
<reference evidence="2" key="3">
    <citation type="journal article" date="2018" name="Mol. Plant Microbe Interact.">
        <title>Genome sequence resources for the wheat stripe rust pathogen (Puccinia striiformis f. sp. tritici) and the barley stripe rust pathogen (Puccinia striiformis f. sp. hordei).</title>
        <authorList>
            <person name="Xia C."/>
            <person name="Wang M."/>
            <person name="Yin C."/>
            <person name="Cornejo O.E."/>
            <person name="Hulbert S.H."/>
            <person name="Chen X."/>
        </authorList>
    </citation>
    <scope>NUCLEOTIDE SEQUENCE [LARGE SCALE GENOMIC DNA]</scope>
    <source>
        <strain evidence="2">93TX-2</strain>
    </source>
</reference>
<dbReference type="VEuPathDB" id="FungiDB:PSTT_09318"/>
<name>A0A2S4UDM1_9BASI</name>
<dbReference type="VEuPathDB" id="FungiDB:PSHT_15699"/>
<organism evidence="1 2">
    <name type="scientific">Puccinia striiformis</name>
    <dbReference type="NCBI Taxonomy" id="27350"/>
    <lineage>
        <taxon>Eukaryota</taxon>
        <taxon>Fungi</taxon>
        <taxon>Dikarya</taxon>
        <taxon>Basidiomycota</taxon>
        <taxon>Pucciniomycotina</taxon>
        <taxon>Pucciniomycetes</taxon>
        <taxon>Pucciniales</taxon>
        <taxon>Pucciniaceae</taxon>
        <taxon>Puccinia</taxon>
    </lineage>
</organism>
<keyword evidence="2" id="KW-1185">Reference proteome</keyword>
<accession>A0A2S4UDM1</accession>
<evidence type="ECO:0000313" key="1">
    <source>
        <dbReference type="EMBL" id="POV95359.1"/>
    </source>
</evidence>
<reference evidence="1 2" key="1">
    <citation type="submission" date="2017-12" db="EMBL/GenBank/DDBJ databases">
        <title>Gene loss provides genomic basis for host adaptation in cereal stripe rust fungi.</title>
        <authorList>
            <person name="Xia C."/>
        </authorList>
    </citation>
    <scope>NUCLEOTIDE SEQUENCE [LARGE SCALE GENOMIC DNA]</scope>
    <source>
        <strain evidence="1 2">93TX-2</strain>
    </source>
</reference>